<name>A0AAV4GCQ6_9GAST</name>
<sequence length="260" mass="28920">MVFSQNGKFCSQFHHDHKAFHLGNQANVYSVMALVNKGVRYTDQVQDILDRFSQGNAPFVAQMFLEQIPDLKAQLEKGIDVIEFGAGRGRLSATLAQQFPNSRFVASEVVPNLVEANKERWKSIPNISFSLDDVCSIPDVPEKHFDWVFCCDVIHDLPDPLEALQGIKRMLRKPYGLLTFVDMATSGSPLADRGDMAVATFYTLGTFFCIPESYQRENSLALGPCCGSQTLTNLAQNAGFQVKFIKVEDCSGLFICKCTS</sequence>
<dbReference type="InterPro" id="IPR029063">
    <property type="entry name" value="SAM-dependent_MTases_sf"/>
</dbReference>
<keyword evidence="3" id="KW-1185">Reference proteome</keyword>
<dbReference type="SUPFAM" id="SSF53335">
    <property type="entry name" value="S-adenosyl-L-methionine-dependent methyltransferases"/>
    <property type="match status" value="1"/>
</dbReference>
<dbReference type="CDD" id="cd02440">
    <property type="entry name" value="AdoMet_MTases"/>
    <property type="match status" value="1"/>
</dbReference>
<reference evidence="2 3" key="1">
    <citation type="journal article" date="2021" name="Elife">
        <title>Chloroplast acquisition without the gene transfer in kleptoplastic sea slugs, Plakobranchus ocellatus.</title>
        <authorList>
            <person name="Maeda T."/>
            <person name="Takahashi S."/>
            <person name="Yoshida T."/>
            <person name="Shimamura S."/>
            <person name="Takaki Y."/>
            <person name="Nagai Y."/>
            <person name="Toyoda A."/>
            <person name="Suzuki Y."/>
            <person name="Arimoto A."/>
            <person name="Ishii H."/>
            <person name="Satoh N."/>
            <person name="Nishiyama T."/>
            <person name="Hasebe M."/>
            <person name="Maruyama T."/>
            <person name="Minagawa J."/>
            <person name="Obokata J."/>
            <person name="Shigenobu S."/>
        </authorList>
    </citation>
    <scope>NUCLEOTIDE SEQUENCE [LARGE SCALE GENOMIC DNA]</scope>
</reference>
<dbReference type="EMBL" id="BMAT01004921">
    <property type="protein sequence ID" value="GFR83482.1"/>
    <property type="molecule type" value="Genomic_DNA"/>
</dbReference>
<dbReference type="PANTHER" id="PTHR45128">
    <property type="entry name" value="METHYLTRANSFERASE TYPE 11"/>
    <property type="match status" value="1"/>
</dbReference>
<organism evidence="2 3">
    <name type="scientific">Elysia marginata</name>
    <dbReference type="NCBI Taxonomy" id="1093978"/>
    <lineage>
        <taxon>Eukaryota</taxon>
        <taxon>Metazoa</taxon>
        <taxon>Spiralia</taxon>
        <taxon>Lophotrochozoa</taxon>
        <taxon>Mollusca</taxon>
        <taxon>Gastropoda</taxon>
        <taxon>Heterobranchia</taxon>
        <taxon>Euthyneura</taxon>
        <taxon>Panpulmonata</taxon>
        <taxon>Sacoglossa</taxon>
        <taxon>Placobranchoidea</taxon>
        <taxon>Plakobranchidae</taxon>
        <taxon>Elysia</taxon>
    </lineage>
</organism>
<dbReference type="AlphaFoldDB" id="A0AAV4GCQ6"/>
<proteinExistence type="predicted"/>
<dbReference type="Proteomes" id="UP000762676">
    <property type="component" value="Unassembled WGS sequence"/>
</dbReference>
<dbReference type="InterPro" id="IPR053173">
    <property type="entry name" value="SAM-binding_MTase"/>
</dbReference>
<evidence type="ECO:0000259" key="1">
    <source>
        <dbReference type="Pfam" id="PF13649"/>
    </source>
</evidence>
<evidence type="ECO:0000313" key="3">
    <source>
        <dbReference type="Proteomes" id="UP000762676"/>
    </source>
</evidence>
<dbReference type="Gene3D" id="3.40.50.150">
    <property type="entry name" value="Vaccinia Virus protein VP39"/>
    <property type="match status" value="1"/>
</dbReference>
<dbReference type="Pfam" id="PF13649">
    <property type="entry name" value="Methyltransf_25"/>
    <property type="match status" value="1"/>
</dbReference>
<accession>A0AAV4GCQ6</accession>
<dbReference type="PANTHER" id="PTHR45128:SF1">
    <property type="entry name" value="S-ADENOSYLMETHIONINE-DEPENDENT METHYLTRANSFERASE RV2258C"/>
    <property type="match status" value="1"/>
</dbReference>
<gene>
    <name evidence="2" type="ORF">ElyMa_002392800</name>
</gene>
<evidence type="ECO:0000313" key="2">
    <source>
        <dbReference type="EMBL" id="GFR83482.1"/>
    </source>
</evidence>
<feature type="domain" description="Methyltransferase" evidence="1">
    <location>
        <begin position="81"/>
        <end position="173"/>
    </location>
</feature>
<dbReference type="InterPro" id="IPR041698">
    <property type="entry name" value="Methyltransf_25"/>
</dbReference>
<protein>
    <submittedName>
        <fullName evidence="2">Malonyl-[acyl-carrier protein] O-methyltransferase 1</fullName>
    </submittedName>
</protein>
<comment type="caution">
    <text evidence="2">The sequence shown here is derived from an EMBL/GenBank/DDBJ whole genome shotgun (WGS) entry which is preliminary data.</text>
</comment>